<evidence type="ECO:0000313" key="9">
    <source>
        <dbReference type="EMBL" id="MCX2722536.1"/>
    </source>
</evidence>
<evidence type="ECO:0000256" key="3">
    <source>
        <dbReference type="ARBA" id="ARBA00022840"/>
    </source>
</evidence>
<feature type="domain" description="BPL/LPL catalytic" evidence="8">
    <location>
        <begin position="10"/>
        <end position="190"/>
    </location>
</feature>
<feature type="region of interest" description="Disordered" evidence="7">
    <location>
        <begin position="1"/>
        <end position="20"/>
    </location>
</feature>
<dbReference type="InterPro" id="IPR004408">
    <property type="entry name" value="Biotin_CoA_COase_ligase"/>
</dbReference>
<dbReference type="NCBIfam" id="TIGR00121">
    <property type="entry name" value="birA_ligase"/>
    <property type="match status" value="1"/>
</dbReference>
<evidence type="ECO:0000256" key="6">
    <source>
        <dbReference type="ARBA" id="ARBA00047846"/>
    </source>
</evidence>
<name>A0ABT3R097_9HYPH</name>
<evidence type="ECO:0000259" key="8">
    <source>
        <dbReference type="PROSITE" id="PS51733"/>
    </source>
</evidence>
<dbReference type="InterPro" id="IPR008988">
    <property type="entry name" value="Transcriptional_repressor_C"/>
</dbReference>
<comment type="catalytic activity">
    <reaction evidence="6">
        <text>biotin + L-lysyl-[protein] + ATP = N(6)-biotinyl-L-lysyl-[protein] + AMP + diphosphate + H(+)</text>
        <dbReference type="Rhea" id="RHEA:11756"/>
        <dbReference type="Rhea" id="RHEA-COMP:9752"/>
        <dbReference type="Rhea" id="RHEA-COMP:10505"/>
        <dbReference type="ChEBI" id="CHEBI:15378"/>
        <dbReference type="ChEBI" id="CHEBI:29969"/>
        <dbReference type="ChEBI" id="CHEBI:30616"/>
        <dbReference type="ChEBI" id="CHEBI:33019"/>
        <dbReference type="ChEBI" id="CHEBI:57586"/>
        <dbReference type="ChEBI" id="CHEBI:83144"/>
        <dbReference type="ChEBI" id="CHEBI:456215"/>
        <dbReference type="EC" id="6.3.4.15"/>
    </reaction>
</comment>
<dbReference type="InterPro" id="IPR003142">
    <property type="entry name" value="BPL_C"/>
</dbReference>
<dbReference type="RefSeq" id="WP_265962204.1">
    <property type="nucleotide sequence ID" value="NZ_JAPEVI010000003.1"/>
</dbReference>
<dbReference type="EC" id="6.3.4.15" evidence="5"/>
<sequence length="257" mass="27802">MSEKGLERPAPGAPDFRIEEHESVSSTNNLCFERARSGHAGGLWIRAQMQTEGRGRRGRDWQSPRGNLFASLLLIDPQPADRIGELPLVAAVALSEAVDKSAGTLQLVSLKWPNDLLVDGAKLSGILLEAETLGDGRQAVVIGFGVNCVSHPPLSLYEATDLRSLGFQVTAERLFDALAAAMAEQLAHWGQPGGFETIRRTWLSRAAHLGKAITIKTAQEEITGVFADLDARGHLVLKQNDGRQRTIYAGDVFLTGD</sequence>
<keyword evidence="4" id="KW-0092">Biotin</keyword>
<dbReference type="InterPro" id="IPR045864">
    <property type="entry name" value="aa-tRNA-synth_II/BPL/LPL"/>
</dbReference>
<dbReference type="PANTHER" id="PTHR12835:SF5">
    <property type="entry name" value="BIOTIN--PROTEIN LIGASE"/>
    <property type="match status" value="1"/>
</dbReference>
<gene>
    <name evidence="9" type="ORF">ON753_09070</name>
</gene>
<comment type="caution">
    <text evidence="9">The sequence shown here is derived from an EMBL/GenBank/DDBJ whole genome shotgun (WGS) entry which is preliminary data.</text>
</comment>
<dbReference type="SUPFAM" id="SSF50037">
    <property type="entry name" value="C-terminal domain of transcriptional repressors"/>
    <property type="match status" value="1"/>
</dbReference>
<organism evidence="9 10">
    <name type="scientific">Roseibium salinum</name>
    <dbReference type="NCBI Taxonomy" id="1604349"/>
    <lineage>
        <taxon>Bacteria</taxon>
        <taxon>Pseudomonadati</taxon>
        <taxon>Pseudomonadota</taxon>
        <taxon>Alphaproteobacteria</taxon>
        <taxon>Hyphomicrobiales</taxon>
        <taxon>Stappiaceae</taxon>
        <taxon>Roseibium</taxon>
    </lineage>
</organism>
<protein>
    <recommendedName>
        <fullName evidence="5">biotin--[biotin carboxyl-carrier protein] ligase</fullName>
        <ecNumber evidence="5">6.3.4.15</ecNumber>
    </recommendedName>
</protein>
<dbReference type="GO" id="GO:0004077">
    <property type="term" value="F:biotin--[biotin carboxyl-carrier protein] ligase activity"/>
    <property type="evidence" value="ECO:0007669"/>
    <property type="project" value="UniProtKB-EC"/>
</dbReference>
<evidence type="ECO:0000313" key="10">
    <source>
        <dbReference type="Proteomes" id="UP001300261"/>
    </source>
</evidence>
<dbReference type="Pfam" id="PF03099">
    <property type="entry name" value="BPL_LplA_LipB"/>
    <property type="match status" value="1"/>
</dbReference>
<dbReference type="Pfam" id="PF02237">
    <property type="entry name" value="BPL_C"/>
    <property type="match status" value="1"/>
</dbReference>
<evidence type="ECO:0000256" key="2">
    <source>
        <dbReference type="ARBA" id="ARBA00022741"/>
    </source>
</evidence>
<reference evidence="9 10" key="1">
    <citation type="journal article" date="2016" name="Int. J. Syst. Evol. Microbiol.">
        <title>Labrenzia salina sp. nov., isolated from the rhizosphere of the halophyte Arthrocnemum macrostachyum.</title>
        <authorList>
            <person name="Camacho M."/>
            <person name="Redondo-Gomez S."/>
            <person name="Rodriguez-Llorente I."/>
            <person name="Rohde M."/>
            <person name="Sproer C."/>
            <person name="Schumann P."/>
            <person name="Klenk H.P."/>
            <person name="Montero-Calasanz M.D.C."/>
        </authorList>
    </citation>
    <scope>NUCLEOTIDE SEQUENCE [LARGE SCALE GENOMIC DNA]</scope>
    <source>
        <strain evidence="9 10">DSM 29163</strain>
    </source>
</reference>
<keyword evidence="2" id="KW-0547">Nucleotide-binding</keyword>
<dbReference type="PANTHER" id="PTHR12835">
    <property type="entry name" value="BIOTIN PROTEIN LIGASE"/>
    <property type="match status" value="1"/>
</dbReference>
<dbReference type="Proteomes" id="UP001300261">
    <property type="component" value="Unassembled WGS sequence"/>
</dbReference>
<evidence type="ECO:0000256" key="5">
    <source>
        <dbReference type="ARBA" id="ARBA00024227"/>
    </source>
</evidence>
<dbReference type="EMBL" id="JAPEVI010000003">
    <property type="protein sequence ID" value="MCX2722536.1"/>
    <property type="molecule type" value="Genomic_DNA"/>
</dbReference>
<evidence type="ECO:0000256" key="7">
    <source>
        <dbReference type="SAM" id="MobiDB-lite"/>
    </source>
</evidence>
<dbReference type="InterPro" id="IPR004143">
    <property type="entry name" value="BPL_LPL_catalytic"/>
</dbReference>
<proteinExistence type="predicted"/>
<evidence type="ECO:0000256" key="4">
    <source>
        <dbReference type="ARBA" id="ARBA00023267"/>
    </source>
</evidence>
<dbReference type="Gene3D" id="3.30.930.10">
    <property type="entry name" value="Bira Bifunctional Protein, Domain 2"/>
    <property type="match status" value="1"/>
</dbReference>
<evidence type="ECO:0000256" key="1">
    <source>
        <dbReference type="ARBA" id="ARBA00022598"/>
    </source>
</evidence>
<keyword evidence="3" id="KW-0067">ATP-binding</keyword>
<dbReference type="PROSITE" id="PS51733">
    <property type="entry name" value="BPL_LPL_CATALYTIC"/>
    <property type="match status" value="1"/>
</dbReference>
<dbReference type="Gene3D" id="2.30.30.100">
    <property type="match status" value="1"/>
</dbReference>
<keyword evidence="10" id="KW-1185">Reference proteome</keyword>
<dbReference type="SUPFAM" id="SSF55681">
    <property type="entry name" value="Class II aaRS and biotin synthetases"/>
    <property type="match status" value="1"/>
</dbReference>
<keyword evidence="1 9" id="KW-0436">Ligase</keyword>
<dbReference type="CDD" id="cd16442">
    <property type="entry name" value="BPL"/>
    <property type="match status" value="1"/>
</dbReference>
<accession>A0ABT3R097</accession>